<feature type="coiled-coil region" evidence="1">
    <location>
        <begin position="703"/>
        <end position="730"/>
    </location>
</feature>
<comment type="caution">
    <text evidence="3">The sequence shown here is derived from an EMBL/GenBank/DDBJ whole genome shotgun (WGS) entry which is preliminary data.</text>
</comment>
<dbReference type="EMBL" id="CAKLCB010000390">
    <property type="protein sequence ID" value="CAH0522535.1"/>
    <property type="molecule type" value="Genomic_DNA"/>
</dbReference>
<dbReference type="InterPro" id="IPR036598">
    <property type="entry name" value="GOLD_dom_sf"/>
</dbReference>
<evidence type="ECO:0000313" key="3">
    <source>
        <dbReference type="EMBL" id="CAH0522535.1"/>
    </source>
</evidence>
<evidence type="ECO:0000256" key="1">
    <source>
        <dbReference type="SAM" id="Coils"/>
    </source>
</evidence>
<feature type="coiled-coil region" evidence="1">
    <location>
        <begin position="304"/>
        <end position="331"/>
    </location>
</feature>
<feature type="region of interest" description="Disordered" evidence="2">
    <location>
        <begin position="674"/>
        <end position="695"/>
    </location>
</feature>
<feature type="coiled-coil region" evidence="1">
    <location>
        <begin position="1462"/>
        <end position="1582"/>
    </location>
</feature>
<feature type="compositionally biased region" description="Basic and acidic residues" evidence="2">
    <location>
        <begin position="682"/>
        <end position="695"/>
    </location>
</feature>
<feature type="coiled-coil region" evidence="1">
    <location>
        <begin position="358"/>
        <end position="396"/>
    </location>
</feature>
<feature type="coiled-coil region" evidence="1">
    <location>
        <begin position="1806"/>
        <end position="1844"/>
    </location>
</feature>
<proteinExistence type="predicted"/>
<evidence type="ECO:0008006" key="5">
    <source>
        <dbReference type="Google" id="ProtNLM"/>
    </source>
</evidence>
<feature type="coiled-coil region" evidence="1">
    <location>
        <begin position="795"/>
        <end position="858"/>
    </location>
</feature>
<evidence type="ECO:0000313" key="4">
    <source>
        <dbReference type="Proteomes" id="UP001158986"/>
    </source>
</evidence>
<keyword evidence="1" id="KW-0175">Coiled coil</keyword>
<keyword evidence="4" id="KW-1185">Reference proteome</keyword>
<feature type="coiled-coil region" evidence="1">
    <location>
        <begin position="964"/>
        <end position="991"/>
    </location>
</feature>
<name>A0ABN8DBZ5_9STRA</name>
<dbReference type="SUPFAM" id="SSF101576">
    <property type="entry name" value="Supernatant protein factor (SPF), C-terminal domain"/>
    <property type="match status" value="1"/>
</dbReference>
<dbReference type="Proteomes" id="UP001158986">
    <property type="component" value="Unassembled WGS sequence"/>
</dbReference>
<gene>
    <name evidence="3" type="ORF">PBS001_LOCUS8964</name>
</gene>
<feature type="compositionally biased region" description="Acidic residues" evidence="2">
    <location>
        <begin position="639"/>
        <end position="652"/>
    </location>
</feature>
<feature type="coiled-coil region" evidence="1">
    <location>
        <begin position="488"/>
        <end position="519"/>
    </location>
</feature>
<reference evidence="3 4" key="1">
    <citation type="submission" date="2021-11" db="EMBL/GenBank/DDBJ databases">
        <authorList>
            <person name="Islam A."/>
            <person name="Islam S."/>
            <person name="Flora M.S."/>
            <person name="Rahman M."/>
            <person name="Ziaur R.M."/>
            <person name="Epstein J.H."/>
            <person name="Hassan M."/>
            <person name="Klassen M."/>
            <person name="Woodard K."/>
            <person name="Webb A."/>
            <person name="Webby R.J."/>
            <person name="El Zowalaty M.E."/>
        </authorList>
    </citation>
    <scope>NUCLEOTIDE SEQUENCE [LARGE SCALE GENOMIC DNA]</scope>
    <source>
        <strain evidence="3">Pbs1</strain>
    </source>
</reference>
<protein>
    <recommendedName>
        <fullName evidence="5">GOLD domain-containing protein</fullName>
    </recommendedName>
</protein>
<feature type="coiled-coil region" evidence="1">
    <location>
        <begin position="1374"/>
        <end position="1408"/>
    </location>
</feature>
<feature type="region of interest" description="Disordered" evidence="2">
    <location>
        <begin position="639"/>
        <end position="658"/>
    </location>
</feature>
<feature type="coiled-coil region" evidence="1">
    <location>
        <begin position="198"/>
        <end position="278"/>
    </location>
</feature>
<feature type="coiled-coil region" evidence="1">
    <location>
        <begin position="1054"/>
        <end position="1274"/>
    </location>
</feature>
<sequence>MAADVSARVHLVAEKLQLRAQEAQRKGNENASRALSSSVFDLREALALISEQRHLLARRRGEGDDEEDDADAHVQAVIARLVQVKKMMEKKADEMKLKGNENAMRSLQQSAIAVENGRILLLEQQQTIFGLVGRWEKLEVIVHYEKKTWNSVVTSEGTDMEEEHGQEETEQRKLLARVRYLAHVENVIANVFPDCDKVEDVQNVVEKLKQELNGARDEVAEANERLKQERVALEEVKLELERVKKREVVRQEEDAELLEQQRDACQAMEQLVRESDQEIRLMTQDATERAQELQTVRIEMESLVAEKERLVRVYTDEVEELQGQLATAMDALLTKMDEEEKWKANEMKLMQAQLDNVIVEKNDLVKAHADEVEELRRQLENAMASLSAASEKTTQANTEELQTLLASVDALSAEKSNLIKLHANEVKELQKAHLQEVEELCQKYDDAVNDVCRKTDTNGDTGAKNVHAVQTATDNLAGIEEDLALSYADKVQALQKAHRDEIDDLRQQLESAISSLSANVGKIDALSVRELQLFRSTENNLTLRKEDLAKIYGNELETLREAYVTEMEDLCNQLEATVYGNAANTNEKTESLVDELQQMRAKVGTPITAIDCLAREHAVESGALCCQVKGAKACEMNTPEDQEEFSADENGYDGEHAENDDVPVMELEEDELQPADIVDEDKEGRSSDGANDSKKTLKVQTACRILQSQVERYDERLQTQQDTISNLEQKQVERQPEMKTFTNDKIETNEIQRAHEADILTDQTDHNMLQARVIKYEDTCQVQQSISFLTSVKERAEHQEQIKFFDDEKASLTDELGYSYGDETTYWTQLLADSENMRESLVAQLNEMKSELAAKSAEQNETAKALMQCKAELCACHSELDAQIFECSQLKSELEVVQQAEDTKSRAMDERMSKLTTELREVAVVLESSRMVDGNTACDFTSRVWQSVEVTELCSMLAPVLTDLMSSQEQIHRIEEQLKSMRKERDNQKLIVGQFMKTLDWRLFAKDGENVDGVAGALDKDVQERLSVAKMNIHCWLDELKVLRDCVEKDLVKLNTLEDEKLQDQKRLVALETSERDLQVLVESLREELVIMRSENREAIKSAESLIAQNHLASIQKQQQQVVQQEEVAELQQQLATIRSDFDRYRARSHTALKKIEKRAELLNGMRKENEELLKQVVESNRQRKQAIAACEDSESRLQEVQRTKEMIQEEFDQFATEKLLVIAKLENEGDQLVLEKERMGAQVQELVSKIQELETEKKRTEAESERIKKAEQAAIQARLDIATAAVQDVKLDLQKVTDALEVSKAENDKRQRYIKSLERKLEKQSQSAMTIDTKAKSPVDANADISTPVVYVSPLASPAADEKSNMAGFMKELSALKASDVSLRKQLDDAQAELVALQERFATTKAANADKVFALEEQSNKWKMELAVVTEELQRLNTVVEVQQKMAPDSPTGVRATAVRTQELLEQVQGLEAELADANTEITLLTRALDVCRKELQEAQHQLDQLASLSEPESCKDSSAVLKMTKVLAAKKEIIKKMRVEILELQEEIQTLQEDKSALKLEQEKGELNELQACRNHIQSEKVRAMQVQRRQTLVSGFKKQVATIVDELQKRLEEHSSAFREVCDFRDEHRALLFKDEEHGNAPYGRGQTDNLEFEECLVMKSGVVIKAGASFQLPVICEKIGRRVVWSFSIKEDGADVTFKLSAVTRKDPTCTDTIEIVSPERMNEMSGVFPVQHDHMTLLFEWDNSFSWLNEKTLDYHVSIQEPLTSQAKKLRRCERELQTKTKVLESGLDLLQVEAQRRLALSETLKRLDEYEAAKENHLAEFKTRKTELLTQKTRYQEEMDAQKTLLTAILKEQDELEDIEQSIMNTWETAIAERQDVELTLELTGNGAPLENLAHRIEEEAAFVADELKNGSIYTKEGIPVMSDLETSPTSS</sequence>
<dbReference type="SUPFAM" id="SSF69989">
    <property type="entry name" value="C-terminal domain of PLC-beta"/>
    <property type="match status" value="1"/>
</dbReference>
<evidence type="ECO:0000256" key="2">
    <source>
        <dbReference type="SAM" id="MobiDB-lite"/>
    </source>
</evidence>
<accession>A0ABN8DBZ5</accession>
<dbReference type="Gene3D" id="2.60.120.680">
    <property type="entry name" value="GOLD domain"/>
    <property type="match status" value="1"/>
</dbReference>
<organism evidence="3 4">
    <name type="scientific">Peronospora belbahrii</name>
    <dbReference type="NCBI Taxonomy" id="622444"/>
    <lineage>
        <taxon>Eukaryota</taxon>
        <taxon>Sar</taxon>
        <taxon>Stramenopiles</taxon>
        <taxon>Oomycota</taxon>
        <taxon>Peronosporomycetes</taxon>
        <taxon>Peronosporales</taxon>
        <taxon>Peronosporaceae</taxon>
        <taxon>Peronospora</taxon>
    </lineage>
</organism>